<comment type="caution">
    <text evidence="10">The sequence shown here is derived from an EMBL/GenBank/DDBJ whole genome shotgun (WGS) entry which is preliminary data.</text>
</comment>
<feature type="binding site" evidence="9">
    <location>
        <position position="191"/>
    </location>
    <ligand>
        <name>S-adenosyl-L-methionine</name>
        <dbReference type="ChEBI" id="CHEBI:59789"/>
    </ligand>
</feature>
<dbReference type="Gene3D" id="3.40.1280.10">
    <property type="match status" value="1"/>
</dbReference>
<dbReference type="InterPro" id="IPR023503">
    <property type="entry name" value="Ribosome_NEP1_arc"/>
</dbReference>
<accession>A0A7C4D2I9</accession>
<dbReference type="InterPro" id="IPR029026">
    <property type="entry name" value="tRNA_m1G_MTases_N"/>
</dbReference>
<dbReference type="HAMAP" id="MF_00554">
    <property type="entry name" value="NEP1"/>
    <property type="match status" value="1"/>
</dbReference>
<dbReference type="EC" id="2.1.1.-" evidence="9"/>
<proteinExistence type="inferred from homology"/>
<gene>
    <name evidence="9" type="primary">nep1</name>
    <name evidence="10" type="ORF">ENU31_00515</name>
</gene>
<feature type="site" description="Stabilizes Arg-xx" evidence="9">
    <location>
        <position position="64"/>
    </location>
</feature>
<feature type="binding site" evidence="9">
    <location>
        <begin position="207"/>
        <end position="212"/>
    </location>
    <ligand>
        <name>S-adenosyl-L-methionine</name>
        <dbReference type="ChEBI" id="CHEBI:59789"/>
    </ligand>
</feature>
<dbReference type="PANTHER" id="PTHR12636">
    <property type="entry name" value="NEP1/MRA1"/>
    <property type="match status" value="1"/>
</dbReference>
<name>A0A7C4D2I9_9CREN</name>
<dbReference type="GO" id="GO:0070037">
    <property type="term" value="F:rRNA (pseudouridine) methyltransferase activity"/>
    <property type="evidence" value="ECO:0007669"/>
    <property type="project" value="UniProtKB-UniRule"/>
</dbReference>
<organism evidence="10">
    <name type="scientific">Ignisphaera aggregans</name>
    <dbReference type="NCBI Taxonomy" id="334771"/>
    <lineage>
        <taxon>Archaea</taxon>
        <taxon>Thermoproteota</taxon>
        <taxon>Thermoprotei</taxon>
        <taxon>Desulfurococcales</taxon>
        <taxon>Desulfurococcaceae</taxon>
        <taxon>Ignisphaera</taxon>
    </lineage>
</organism>
<evidence type="ECO:0000256" key="7">
    <source>
        <dbReference type="ARBA" id="ARBA00022730"/>
    </source>
</evidence>
<dbReference type="AlphaFoldDB" id="A0A7C4D2I9"/>
<dbReference type="GO" id="GO:0019843">
    <property type="term" value="F:rRNA binding"/>
    <property type="evidence" value="ECO:0007669"/>
    <property type="project" value="UniProtKB-UniRule"/>
</dbReference>
<keyword evidence="6 9" id="KW-0949">S-adenosyl-L-methionine</keyword>
<protein>
    <recommendedName>
        <fullName evidence="9">Ribosomal RNA small subunit methyltransferase Nep1</fullName>
        <ecNumber evidence="9">2.1.1.-</ecNumber>
    </recommendedName>
    <alternativeName>
        <fullName evidence="9">16S rRNA (pseudouridine-N1-)-methyltransferase Nep1</fullName>
    </alternativeName>
</protein>
<dbReference type="SUPFAM" id="SSF75217">
    <property type="entry name" value="alpha/beta knot"/>
    <property type="match status" value="1"/>
</dbReference>
<dbReference type="EMBL" id="DTCA01000021">
    <property type="protein sequence ID" value="HGM06879.1"/>
    <property type="molecule type" value="Genomic_DNA"/>
</dbReference>
<dbReference type="InterPro" id="IPR029028">
    <property type="entry name" value="Alpha/beta_knot_MTases"/>
</dbReference>
<evidence type="ECO:0000256" key="4">
    <source>
        <dbReference type="ARBA" id="ARBA00022603"/>
    </source>
</evidence>
<comment type="similarity">
    <text evidence="1 9">Belongs to the class IV-like SAM-binding methyltransferase superfamily. RNA methyltransferase NEP1 family.</text>
</comment>
<keyword evidence="5 9" id="KW-0808">Transferase</keyword>
<evidence type="ECO:0000256" key="2">
    <source>
        <dbReference type="ARBA" id="ARBA00022517"/>
    </source>
</evidence>
<sequence>MKPLTIVLAESGIELVPKSIQNHPSVINSARRRNKDPSHILLDISLHYRAMKKLNEWYKRGRPDIVHISLLNAFSSPLNMVKLLRVYVHTYDDRIIYIHPSTRIPRNYNRFVGLMEQLLLVGKVPPESTNPLIFIEKKPLSVFISEKSFDRILIMHEKGDLIPPNSLGRSIARDMKNDRSVCIIIGAFQHGDFRREFLTLSREHVSIFPKPLDAWIVVSRVIEGIENTLNIYSKKSLSMSINI</sequence>
<evidence type="ECO:0000256" key="1">
    <source>
        <dbReference type="ARBA" id="ARBA00008115"/>
    </source>
</evidence>
<keyword evidence="2 9" id="KW-0690">Ribosome biogenesis</keyword>
<dbReference type="CDD" id="cd18088">
    <property type="entry name" value="Nep1-like"/>
    <property type="match status" value="1"/>
</dbReference>
<evidence type="ECO:0000256" key="5">
    <source>
        <dbReference type="ARBA" id="ARBA00022679"/>
    </source>
</evidence>
<keyword evidence="4 9" id="KW-0489">Methyltransferase</keyword>
<evidence type="ECO:0000256" key="3">
    <source>
        <dbReference type="ARBA" id="ARBA00022552"/>
    </source>
</evidence>
<keyword evidence="3 9" id="KW-0698">rRNA processing</keyword>
<evidence type="ECO:0000256" key="9">
    <source>
        <dbReference type="HAMAP-Rule" id="MF_00554"/>
    </source>
</evidence>
<dbReference type="GO" id="GO:0070475">
    <property type="term" value="P:rRNA base methylation"/>
    <property type="evidence" value="ECO:0007669"/>
    <property type="project" value="InterPro"/>
</dbReference>
<comment type="catalytic activity">
    <reaction evidence="9">
        <text>a pseudouridine in rRNA + S-adenosyl-L-methionine = an N(1)-methylpseudouridine in rRNA + S-adenosyl-L-homocysteine + H(+)</text>
        <dbReference type="Rhea" id="RHEA:46696"/>
        <dbReference type="Rhea" id="RHEA-COMP:11634"/>
        <dbReference type="Rhea" id="RHEA-COMP:13933"/>
        <dbReference type="ChEBI" id="CHEBI:15378"/>
        <dbReference type="ChEBI" id="CHEBI:57856"/>
        <dbReference type="ChEBI" id="CHEBI:59789"/>
        <dbReference type="ChEBI" id="CHEBI:65314"/>
        <dbReference type="ChEBI" id="CHEBI:74890"/>
    </reaction>
</comment>
<feature type="site" description="Interaction with substrate rRNA" evidence="9">
    <location>
        <position position="103"/>
    </location>
</feature>
<evidence type="ECO:0000256" key="8">
    <source>
        <dbReference type="ARBA" id="ARBA00022884"/>
    </source>
</evidence>
<keyword evidence="8 9" id="KW-0694">RNA-binding</keyword>
<feature type="site" description="Interaction with substrate rRNA" evidence="9">
    <location>
        <position position="110"/>
    </location>
</feature>
<evidence type="ECO:0000313" key="10">
    <source>
        <dbReference type="EMBL" id="HGM06879.1"/>
    </source>
</evidence>
<dbReference type="Pfam" id="PF03587">
    <property type="entry name" value="EMG1"/>
    <property type="match status" value="1"/>
</dbReference>
<comment type="subunit">
    <text evidence="9">Homodimer.</text>
</comment>
<reference evidence="10" key="1">
    <citation type="journal article" date="2020" name="mSystems">
        <title>Genome- and Community-Level Interaction Insights into Carbon Utilization and Element Cycling Functions of Hydrothermarchaeota in Hydrothermal Sediment.</title>
        <authorList>
            <person name="Zhou Z."/>
            <person name="Liu Y."/>
            <person name="Xu W."/>
            <person name="Pan J."/>
            <person name="Luo Z.H."/>
            <person name="Li M."/>
        </authorList>
    </citation>
    <scope>NUCLEOTIDE SEQUENCE [LARGE SCALE GENOMIC DNA]</scope>
    <source>
        <strain evidence="10">SpSt-658</strain>
    </source>
</reference>
<feature type="site" description="Interaction with substrate rRNA" evidence="9">
    <location>
        <position position="62"/>
    </location>
</feature>
<keyword evidence="7 9" id="KW-0699">rRNA-binding</keyword>
<feature type="binding site" evidence="9">
    <location>
        <position position="186"/>
    </location>
    <ligand>
        <name>S-adenosyl-L-methionine</name>
        <dbReference type="ChEBI" id="CHEBI:59789"/>
    </ligand>
</feature>
<feature type="site" description="Interaction with substrate rRNA" evidence="9">
    <location>
        <position position="106"/>
    </location>
</feature>
<dbReference type="PANTHER" id="PTHR12636:SF5">
    <property type="entry name" value="RIBOSOMAL RNA SMALL SUBUNIT METHYLTRANSFERASE NEP1"/>
    <property type="match status" value="1"/>
</dbReference>
<dbReference type="InterPro" id="IPR005304">
    <property type="entry name" value="Rbsml_bgen_MeTrfase_EMG1/NEP1"/>
</dbReference>
<evidence type="ECO:0000256" key="6">
    <source>
        <dbReference type="ARBA" id="ARBA00022691"/>
    </source>
</evidence>
<comment type="function">
    <text evidence="9">Methyltransferase involved in ribosomal biogenesis. Specifically catalyzes the N1-methylation of the pseudouridine corresponding to position 914 in M.jannaschii 16S rRNA.</text>
</comment>